<dbReference type="Proteomes" id="UP001443914">
    <property type="component" value="Unassembled WGS sequence"/>
</dbReference>
<keyword evidence="8" id="KW-1185">Reference proteome</keyword>
<dbReference type="SUPFAM" id="SSF47459">
    <property type="entry name" value="HLH, helix-loop-helix DNA-binding domain"/>
    <property type="match status" value="1"/>
</dbReference>
<dbReference type="PANTHER" id="PTHR46133:SF23">
    <property type="entry name" value="TRANSCRIPTION FACTOR ILR3-LIKE"/>
    <property type="match status" value="1"/>
</dbReference>
<keyword evidence="3" id="KW-0804">Transcription</keyword>
<proteinExistence type="predicted"/>
<dbReference type="AlphaFoldDB" id="A0AAW1HXQ9"/>
<dbReference type="GO" id="GO:0006879">
    <property type="term" value="P:intracellular iron ion homeostasis"/>
    <property type="evidence" value="ECO:0007669"/>
    <property type="project" value="InterPro"/>
</dbReference>
<sequence>MGNCDEEQELDPSWVCCLLEDVPANCCDAFSFDSALHVPVCSDHPFVGPASVSKNSNNSCGISDGSDECCRKRFRGGSSCTTSSRACREKLRRDRVNERFLELSAVLDPGKAPKLDKAVILTDAVQMVKMLQQETATLKNQNVELQQKNNELKAEKRELRSEKHRLKKVKDDIELCIKALGVPHGMKFRPCITTPTSFGIPTQPTGAKLMPVFNYPGVPLWHFAPHASVDTSQDHAFHPPVA</sequence>
<keyword evidence="4" id="KW-0539">Nucleus</keyword>
<comment type="caution">
    <text evidence="7">The sequence shown here is derived from an EMBL/GenBank/DDBJ whole genome shotgun (WGS) entry which is preliminary data.</text>
</comment>
<evidence type="ECO:0000256" key="2">
    <source>
        <dbReference type="ARBA" id="ARBA00023015"/>
    </source>
</evidence>
<protein>
    <recommendedName>
        <fullName evidence="6">BHLH domain-containing protein</fullName>
    </recommendedName>
</protein>
<evidence type="ECO:0000313" key="7">
    <source>
        <dbReference type="EMBL" id="KAK9681682.1"/>
    </source>
</evidence>
<dbReference type="GO" id="GO:0046983">
    <property type="term" value="F:protein dimerization activity"/>
    <property type="evidence" value="ECO:0007669"/>
    <property type="project" value="InterPro"/>
</dbReference>
<dbReference type="PANTHER" id="PTHR46133">
    <property type="entry name" value="BHLH TRANSCRIPTION FACTOR"/>
    <property type="match status" value="1"/>
</dbReference>
<gene>
    <name evidence="7" type="ORF">RND81_10G020300</name>
</gene>
<dbReference type="CDD" id="cd11446">
    <property type="entry name" value="bHLH_AtILR3_like"/>
    <property type="match status" value="1"/>
</dbReference>
<dbReference type="InterPro" id="IPR011598">
    <property type="entry name" value="bHLH_dom"/>
</dbReference>
<keyword evidence="2" id="KW-0805">Transcription regulation</keyword>
<dbReference type="Pfam" id="PF00010">
    <property type="entry name" value="HLH"/>
    <property type="match status" value="1"/>
</dbReference>
<dbReference type="GO" id="GO:0003700">
    <property type="term" value="F:DNA-binding transcription factor activity"/>
    <property type="evidence" value="ECO:0007669"/>
    <property type="project" value="InterPro"/>
</dbReference>
<name>A0AAW1HXQ9_SAPOF</name>
<dbReference type="PROSITE" id="PS50888">
    <property type="entry name" value="BHLH"/>
    <property type="match status" value="1"/>
</dbReference>
<keyword evidence="5" id="KW-0175">Coiled coil</keyword>
<dbReference type="InterPro" id="IPR044818">
    <property type="entry name" value="ILR3-like"/>
</dbReference>
<organism evidence="7 8">
    <name type="scientific">Saponaria officinalis</name>
    <name type="common">Common soapwort</name>
    <name type="synonym">Lychnis saponaria</name>
    <dbReference type="NCBI Taxonomy" id="3572"/>
    <lineage>
        <taxon>Eukaryota</taxon>
        <taxon>Viridiplantae</taxon>
        <taxon>Streptophyta</taxon>
        <taxon>Embryophyta</taxon>
        <taxon>Tracheophyta</taxon>
        <taxon>Spermatophyta</taxon>
        <taxon>Magnoliopsida</taxon>
        <taxon>eudicotyledons</taxon>
        <taxon>Gunneridae</taxon>
        <taxon>Pentapetalae</taxon>
        <taxon>Caryophyllales</taxon>
        <taxon>Caryophyllaceae</taxon>
        <taxon>Caryophylleae</taxon>
        <taxon>Saponaria</taxon>
    </lineage>
</organism>
<feature type="coiled-coil region" evidence="5">
    <location>
        <begin position="128"/>
        <end position="172"/>
    </location>
</feature>
<evidence type="ECO:0000313" key="8">
    <source>
        <dbReference type="Proteomes" id="UP001443914"/>
    </source>
</evidence>
<reference evidence="7" key="1">
    <citation type="submission" date="2024-03" db="EMBL/GenBank/DDBJ databases">
        <title>WGS assembly of Saponaria officinalis var. Norfolk2.</title>
        <authorList>
            <person name="Jenkins J."/>
            <person name="Shu S."/>
            <person name="Grimwood J."/>
            <person name="Barry K."/>
            <person name="Goodstein D."/>
            <person name="Schmutz J."/>
            <person name="Leebens-Mack J."/>
            <person name="Osbourn A."/>
        </authorList>
    </citation>
    <scope>NUCLEOTIDE SEQUENCE [LARGE SCALE GENOMIC DNA]</scope>
    <source>
        <strain evidence="7">JIC</strain>
    </source>
</reference>
<feature type="domain" description="BHLH" evidence="6">
    <location>
        <begin position="80"/>
        <end position="131"/>
    </location>
</feature>
<dbReference type="EMBL" id="JBDFQZ010000010">
    <property type="protein sequence ID" value="KAK9681682.1"/>
    <property type="molecule type" value="Genomic_DNA"/>
</dbReference>
<dbReference type="GO" id="GO:0005634">
    <property type="term" value="C:nucleus"/>
    <property type="evidence" value="ECO:0007669"/>
    <property type="project" value="UniProtKB-SubCell"/>
</dbReference>
<dbReference type="SMART" id="SM00353">
    <property type="entry name" value="HLH"/>
    <property type="match status" value="1"/>
</dbReference>
<evidence type="ECO:0000256" key="5">
    <source>
        <dbReference type="SAM" id="Coils"/>
    </source>
</evidence>
<evidence type="ECO:0000256" key="1">
    <source>
        <dbReference type="ARBA" id="ARBA00004123"/>
    </source>
</evidence>
<evidence type="ECO:0000256" key="4">
    <source>
        <dbReference type="ARBA" id="ARBA00023242"/>
    </source>
</evidence>
<dbReference type="Gene3D" id="4.10.280.10">
    <property type="entry name" value="Helix-loop-helix DNA-binding domain"/>
    <property type="match status" value="1"/>
</dbReference>
<comment type="subcellular location">
    <subcellularLocation>
        <location evidence="1">Nucleus</location>
    </subcellularLocation>
</comment>
<evidence type="ECO:0000256" key="3">
    <source>
        <dbReference type="ARBA" id="ARBA00023163"/>
    </source>
</evidence>
<accession>A0AAW1HXQ9</accession>
<evidence type="ECO:0000259" key="6">
    <source>
        <dbReference type="PROSITE" id="PS50888"/>
    </source>
</evidence>
<dbReference type="InterPro" id="IPR036638">
    <property type="entry name" value="HLH_DNA-bd_sf"/>
</dbReference>